<reference evidence="2" key="1">
    <citation type="submission" date="2023-07" db="EMBL/GenBank/DDBJ databases">
        <title>Ureibacillus sp. isolated from freshwater well.</title>
        <authorList>
            <person name="Kirdat K."/>
            <person name="Bhatt A."/>
            <person name="Teware R."/>
            <person name="Bhavsar Y."/>
            <person name="Yadav A."/>
        </authorList>
    </citation>
    <scope>NUCLEOTIDE SEQUENCE</scope>
    <source>
        <strain evidence="2">BA0131</strain>
    </source>
</reference>
<proteinExistence type="predicted"/>
<sequence length="161" mass="18072">MYKSLFSLILLLLVSGCSNGAQLEPSNGISHHHLLPPTVELEIEDSTYSTEQGSYCWRNENSAECLSLASPIEIAENIEPIKVPVNKTISLLPKRQPSQQTLAMTNVESEQDEEIPLNKDNQFKAPKTAGVYIFNYYAIWEKDDTETSGDSSYIFKIEVDK</sequence>
<feature type="signal peptide" evidence="1">
    <location>
        <begin position="1"/>
        <end position="20"/>
    </location>
</feature>
<keyword evidence="1" id="KW-0732">Signal</keyword>
<organism evidence="2 3">
    <name type="scientific">Ureibacillus aquaedulcis</name>
    <dbReference type="NCBI Taxonomy" id="3058421"/>
    <lineage>
        <taxon>Bacteria</taxon>
        <taxon>Bacillati</taxon>
        <taxon>Bacillota</taxon>
        <taxon>Bacilli</taxon>
        <taxon>Bacillales</taxon>
        <taxon>Caryophanaceae</taxon>
        <taxon>Ureibacillus</taxon>
    </lineage>
</organism>
<evidence type="ECO:0000256" key="1">
    <source>
        <dbReference type="SAM" id="SignalP"/>
    </source>
</evidence>
<dbReference type="EMBL" id="JAUHTQ010000004">
    <property type="protein sequence ID" value="MDN4493447.1"/>
    <property type="molecule type" value="Genomic_DNA"/>
</dbReference>
<keyword evidence="3" id="KW-1185">Reference proteome</keyword>
<dbReference type="Proteomes" id="UP001172743">
    <property type="component" value="Unassembled WGS sequence"/>
</dbReference>
<name>A0ABT8GPV9_9BACL</name>
<dbReference type="RefSeq" id="WP_301137756.1">
    <property type="nucleotide sequence ID" value="NZ_JAUHTQ010000004.1"/>
</dbReference>
<accession>A0ABT8GPV9</accession>
<protein>
    <recommendedName>
        <fullName evidence="4">Lipoprotein</fullName>
    </recommendedName>
</protein>
<evidence type="ECO:0000313" key="2">
    <source>
        <dbReference type="EMBL" id="MDN4493447.1"/>
    </source>
</evidence>
<evidence type="ECO:0000313" key="3">
    <source>
        <dbReference type="Proteomes" id="UP001172743"/>
    </source>
</evidence>
<feature type="chain" id="PRO_5046864761" description="Lipoprotein" evidence="1">
    <location>
        <begin position="21"/>
        <end position="161"/>
    </location>
</feature>
<evidence type="ECO:0008006" key="4">
    <source>
        <dbReference type="Google" id="ProtNLM"/>
    </source>
</evidence>
<gene>
    <name evidence="2" type="ORF">QYB95_07855</name>
</gene>
<comment type="caution">
    <text evidence="2">The sequence shown here is derived from an EMBL/GenBank/DDBJ whole genome shotgun (WGS) entry which is preliminary data.</text>
</comment>
<dbReference type="PROSITE" id="PS51257">
    <property type="entry name" value="PROKAR_LIPOPROTEIN"/>
    <property type="match status" value="1"/>
</dbReference>